<dbReference type="PANTHER" id="PTHR38731">
    <property type="entry name" value="LIPL45-RELATED LIPOPROTEIN-RELATED"/>
    <property type="match status" value="1"/>
</dbReference>
<evidence type="ECO:0000259" key="2">
    <source>
        <dbReference type="Pfam" id="PF04773"/>
    </source>
</evidence>
<dbReference type="SUPFAM" id="SSF49464">
    <property type="entry name" value="Carboxypeptidase regulatory domain-like"/>
    <property type="match status" value="1"/>
</dbReference>
<feature type="region of interest" description="Disordered" evidence="1">
    <location>
        <begin position="268"/>
        <end position="309"/>
    </location>
</feature>
<evidence type="ECO:0000313" key="3">
    <source>
        <dbReference type="EMBL" id="KAE9634959.1"/>
    </source>
</evidence>
<dbReference type="Gene3D" id="2.60.120.1440">
    <property type="match status" value="1"/>
</dbReference>
<organism evidence="3 4">
    <name type="scientific">Defluviitalea raffinosedens</name>
    <dbReference type="NCBI Taxonomy" id="1450156"/>
    <lineage>
        <taxon>Bacteria</taxon>
        <taxon>Bacillati</taxon>
        <taxon>Bacillota</taxon>
        <taxon>Clostridia</taxon>
        <taxon>Lachnospirales</taxon>
        <taxon>Defluviitaleaceae</taxon>
        <taxon>Defluviitalea</taxon>
    </lineage>
</organism>
<dbReference type="InterPro" id="IPR008969">
    <property type="entry name" value="CarboxyPept-like_regulatory"/>
</dbReference>
<comment type="caution">
    <text evidence="3">The sequence shown here is derived from an EMBL/GenBank/DDBJ whole genome shotgun (WGS) entry which is preliminary data.</text>
</comment>
<dbReference type="EMBL" id="WSLF01000004">
    <property type="protein sequence ID" value="KAE9634959.1"/>
    <property type="molecule type" value="Genomic_DNA"/>
</dbReference>
<protein>
    <recommendedName>
        <fullName evidence="2">FecR protein domain-containing protein</fullName>
    </recommendedName>
</protein>
<name>A0A7C8LL34_9FIRM</name>
<dbReference type="AlphaFoldDB" id="A0A7C8LL34"/>
<evidence type="ECO:0000256" key="1">
    <source>
        <dbReference type="SAM" id="MobiDB-lite"/>
    </source>
</evidence>
<dbReference type="Pfam" id="PF04773">
    <property type="entry name" value="FecR"/>
    <property type="match status" value="1"/>
</dbReference>
<feature type="domain" description="FecR protein" evidence="2">
    <location>
        <begin position="98"/>
        <end position="198"/>
    </location>
</feature>
<proteinExistence type="predicted"/>
<accession>A0A7C8LL34</accession>
<dbReference type="Gene3D" id="2.60.40.1120">
    <property type="entry name" value="Carboxypeptidase-like, regulatory domain"/>
    <property type="match status" value="1"/>
</dbReference>
<keyword evidence="4" id="KW-1185">Reference proteome</keyword>
<gene>
    <name evidence="3" type="ORF">GND95_06510</name>
</gene>
<dbReference type="InterPro" id="IPR006860">
    <property type="entry name" value="FecR"/>
</dbReference>
<evidence type="ECO:0000313" key="4">
    <source>
        <dbReference type="Proteomes" id="UP000483018"/>
    </source>
</evidence>
<sequence length="922" mass="102871">MQKYIIIYYESNLYERLRWKEFFVLWRDMMKRYIEMLRNVLIMWLIFITSFGSSIQVAAADYQRVAKVSELSGEVGVLRAGGEKSISAFKGMGLNQGDTIITKKDSWVRVILDNDKEVKIGPSTKIMVKELKGSAVAESTELQLWTGNVFNHVQKKLNANSKYEIHTPTAVMGVRGTEYFAKQSQEGTEVTVIEGTVEVTSADQSSSTEVNSLQRLTIFGDTGIQNLESINLDELDLFTLQTLLELLERYPGVIDVDKDEVENLIQKKQEEEKQSENEEQEPPRVITEGNNSSATGGSSSSGGGSPSTSRVRKIVYVKDENGNAIEGAKVTLINVNEGSGAAIERTTGSNGEAIFEVTPGSYIVEVSKEGYEGRNVEVTINAGENPLTEIILTQNDFEAELLPMNVESTTAVVRFNSSLHENILNTDIDEIISDIEIKDSMGGYQSIKDLIREVRWSSMYDGNYTILILTFKDDLYALDDKKVLRIAFTDQVKDKNNTVLKDRNIEAPFVEDYFARVDADNNELLFKKAIKDYGIQIDIALDPSGYYEYQWADDITQNADKIKKLINGFFAYTDQDAWKKVQEAMFKKIDSGLSDVVALTEIYGEEMLVLKFPAVPDYDISQIQKVELIIPKEALKNSDSDLLALSNLVIDDYNALITHGLNPNHDLDTPAWIITDGLDMDASFSDSWAYNIKLEFSVYDEEVGKTVYYRTGALADDFSADMIERPEITHIIRNLSNNEGGVLSDQVSVHTVNVGNREELILITEGRGADAKLEFAIVGLDECNEGERSDIQAAVETAFGMINGQTSFGGNISDYEADLKVGFKVNNEKYYIQESLKELFNGDAEDIWVAIGDARNEDNLLSELAVVSKFDNDETVIAIVVGPNDTIEFFVEFSSIPQPLARVLADIIGEAFGLEASVEFDE</sequence>
<dbReference type="Pfam" id="PF13620">
    <property type="entry name" value="CarboxypepD_reg"/>
    <property type="match status" value="1"/>
</dbReference>
<feature type="compositionally biased region" description="Low complexity" evidence="1">
    <location>
        <begin position="289"/>
        <end position="298"/>
    </location>
</feature>
<dbReference type="Proteomes" id="UP000483018">
    <property type="component" value="Unassembled WGS sequence"/>
</dbReference>
<reference evidence="3 4" key="1">
    <citation type="submission" date="2019-12" db="EMBL/GenBank/DDBJ databases">
        <title>Defluviitalea raffinosedens, isolated from a biogas fermenter, genome sequencing and characterization.</title>
        <authorList>
            <person name="Rettenmaier R."/>
            <person name="Schneider M."/>
            <person name="Neuhaus K."/>
            <person name="Liebl W."/>
            <person name="Zverlov V."/>
        </authorList>
    </citation>
    <scope>NUCLEOTIDE SEQUENCE [LARGE SCALE GENOMIC DNA]</scope>
    <source>
        <strain evidence="3 4">249c-K6</strain>
    </source>
</reference>